<reference evidence="3" key="1">
    <citation type="submission" date="2020-09" db="EMBL/GenBank/DDBJ databases">
        <authorList>
            <person name="Kim M.K."/>
        </authorList>
    </citation>
    <scope>NUCLEOTIDE SEQUENCE</scope>
    <source>
        <strain evidence="3">BT702</strain>
    </source>
</reference>
<name>A0A926Y0K2_9BACT</name>
<dbReference type="InterPro" id="IPR035940">
    <property type="entry name" value="CAP_sf"/>
</dbReference>
<dbReference type="PANTHER" id="PTHR31157">
    <property type="entry name" value="SCP DOMAIN-CONTAINING PROTEIN"/>
    <property type="match status" value="1"/>
</dbReference>
<feature type="signal peptide" evidence="1">
    <location>
        <begin position="1"/>
        <end position="20"/>
    </location>
</feature>
<dbReference type="CDD" id="cd05379">
    <property type="entry name" value="CAP_bacterial"/>
    <property type="match status" value="1"/>
</dbReference>
<evidence type="ECO:0000313" key="4">
    <source>
        <dbReference type="Proteomes" id="UP000598820"/>
    </source>
</evidence>
<dbReference type="Pfam" id="PF00188">
    <property type="entry name" value="CAP"/>
    <property type="match status" value="1"/>
</dbReference>
<evidence type="ECO:0000259" key="2">
    <source>
        <dbReference type="Pfam" id="PF00188"/>
    </source>
</evidence>
<protein>
    <submittedName>
        <fullName evidence="3">CAP domain-containing protein</fullName>
    </submittedName>
</protein>
<dbReference type="Gene3D" id="3.40.33.10">
    <property type="entry name" value="CAP"/>
    <property type="match status" value="1"/>
</dbReference>
<evidence type="ECO:0000256" key="1">
    <source>
        <dbReference type="SAM" id="SignalP"/>
    </source>
</evidence>
<dbReference type="InterPro" id="IPR014044">
    <property type="entry name" value="CAP_dom"/>
</dbReference>
<dbReference type="RefSeq" id="WP_190890684.1">
    <property type="nucleotide sequence ID" value="NZ_JACWZY010000029.1"/>
</dbReference>
<dbReference type="SUPFAM" id="SSF55797">
    <property type="entry name" value="PR-1-like"/>
    <property type="match status" value="1"/>
</dbReference>
<dbReference type="PANTHER" id="PTHR31157:SF1">
    <property type="entry name" value="SCP DOMAIN-CONTAINING PROTEIN"/>
    <property type="match status" value="1"/>
</dbReference>
<dbReference type="AlphaFoldDB" id="A0A926Y0K2"/>
<dbReference type="EMBL" id="JACWZY010000029">
    <property type="protein sequence ID" value="MBD2704257.1"/>
    <property type="molecule type" value="Genomic_DNA"/>
</dbReference>
<gene>
    <name evidence="3" type="ORF">IC229_26675</name>
</gene>
<feature type="domain" description="SCP" evidence="2">
    <location>
        <begin position="68"/>
        <end position="195"/>
    </location>
</feature>
<keyword evidence="4" id="KW-1185">Reference proteome</keyword>
<evidence type="ECO:0000313" key="3">
    <source>
        <dbReference type="EMBL" id="MBD2704257.1"/>
    </source>
</evidence>
<proteinExistence type="predicted"/>
<sequence>MKPINLVGLAVLLCATAACQSDKEMNTNPEPIMSSIYQEDDKGSLDFTPNLAGARAAAATSAQQTEILNRINAIRAKPCTCGGRSYPAVPALTLNNQLNTAADKHAVDMASKNYFSHMGRDGSDPGTRIKREGYAWSTYAENIAAGYTASAQVVDGWRASVGHCQNIMNPNLKHLGVGYGYSSSSTYKYYWVALFAKPK</sequence>
<dbReference type="Proteomes" id="UP000598820">
    <property type="component" value="Unassembled WGS sequence"/>
</dbReference>
<keyword evidence="1" id="KW-0732">Signal</keyword>
<comment type="caution">
    <text evidence="3">The sequence shown here is derived from an EMBL/GenBank/DDBJ whole genome shotgun (WGS) entry which is preliminary data.</text>
</comment>
<accession>A0A926Y0K2</accession>
<feature type="chain" id="PRO_5036725912" evidence="1">
    <location>
        <begin position="21"/>
        <end position="199"/>
    </location>
</feature>
<organism evidence="3 4">
    <name type="scientific">Spirosoma profusum</name>
    <dbReference type="NCBI Taxonomy" id="2771354"/>
    <lineage>
        <taxon>Bacteria</taxon>
        <taxon>Pseudomonadati</taxon>
        <taxon>Bacteroidota</taxon>
        <taxon>Cytophagia</taxon>
        <taxon>Cytophagales</taxon>
        <taxon>Cytophagaceae</taxon>
        <taxon>Spirosoma</taxon>
    </lineage>
</organism>
<dbReference type="PROSITE" id="PS51257">
    <property type="entry name" value="PROKAR_LIPOPROTEIN"/>
    <property type="match status" value="1"/>
</dbReference>